<dbReference type="Proteomes" id="UP000223596">
    <property type="component" value="Unassembled WGS sequence"/>
</dbReference>
<dbReference type="CDD" id="cd06088">
    <property type="entry name" value="KOW_RPL14"/>
    <property type="match status" value="1"/>
</dbReference>
<keyword evidence="1 3" id="KW-0689">Ribosomal protein</keyword>
<sequence>MEISIGQVVYSRAGRDSGRKLVVVGIVDDKNVLVADGDLRRIEKPKRKKIKHLRVTKKVILPLTDKLKSGAKVSNSEIRKALAEIGDAEE</sequence>
<evidence type="ECO:0000313" key="4">
    <source>
        <dbReference type="Proteomes" id="UP000223596"/>
    </source>
</evidence>
<reference evidence="3 4" key="1">
    <citation type="submission" date="2017-09" db="EMBL/GenBank/DDBJ databases">
        <title>Evaluation of Pacific Biosciences Sequencing Technology to Finishing C. thermocellum Genome Sequences.</title>
        <authorList>
            <person name="Brown S."/>
        </authorList>
    </citation>
    <scope>NUCLEOTIDE SEQUENCE [LARGE SCALE GENOMIC DNA]</scope>
    <source>
        <strain evidence="3 4">AD2</strain>
    </source>
</reference>
<dbReference type="GO" id="GO:1990904">
    <property type="term" value="C:ribonucleoprotein complex"/>
    <property type="evidence" value="ECO:0007669"/>
    <property type="project" value="UniProtKB-KW"/>
</dbReference>
<evidence type="ECO:0000256" key="2">
    <source>
        <dbReference type="ARBA" id="ARBA00023274"/>
    </source>
</evidence>
<proteinExistence type="predicted"/>
<evidence type="ECO:0000256" key="1">
    <source>
        <dbReference type="ARBA" id="ARBA00022980"/>
    </source>
</evidence>
<dbReference type="SUPFAM" id="SSF50104">
    <property type="entry name" value="Translation proteins SH3-like domain"/>
    <property type="match status" value="1"/>
</dbReference>
<dbReference type="GeneID" id="35805495"/>
<gene>
    <name evidence="3" type="ORF">M972_11486</name>
</gene>
<evidence type="ECO:0000313" key="3">
    <source>
        <dbReference type="EMBL" id="PFH01742.1"/>
    </source>
</evidence>
<dbReference type="InterPro" id="IPR014722">
    <property type="entry name" value="Rib_uL2_dom2"/>
</dbReference>
<dbReference type="Gene3D" id="2.30.30.30">
    <property type="match status" value="1"/>
</dbReference>
<dbReference type="InterPro" id="IPR041985">
    <property type="entry name" value="Ribosomal_eL14_KOW"/>
</dbReference>
<dbReference type="InterPro" id="IPR008991">
    <property type="entry name" value="Translation_prot_SH3-like_sf"/>
</dbReference>
<keyword evidence="2" id="KW-0687">Ribonucleoprotein</keyword>
<organism evidence="3 4">
    <name type="scientific">Acetivibrio thermocellus AD2</name>
    <dbReference type="NCBI Taxonomy" id="1138384"/>
    <lineage>
        <taxon>Bacteria</taxon>
        <taxon>Bacillati</taxon>
        <taxon>Bacillota</taxon>
        <taxon>Clostridia</taxon>
        <taxon>Eubacteriales</taxon>
        <taxon>Oscillospiraceae</taxon>
        <taxon>Acetivibrio</taxon>
    </lineage>
</organism>
<comment type="caution">
    <text evidence="3">The sequence shown here is derived from an EMBL/GenBank/DDBJ whole genome shotgun (WGS) entry which is preliminary data.</text>
</comment>
<dbReference type="RefSeq" id="WP_003514668.1">
    <property type="nucleotide sequence ID" value="NZ_CP013828.1"/>
</dbReference>
<dbReference type="AlphaFoldDB" id="A0AB36TCR4"/>
<dbReference type="GO" id="GO:0005840">
    <property type="term" value="C:ribosome"/>
    <property type="evidence" value="ECO:0007669"/>
    <property type="project" value="UniProtKB-KW"/>
</dbReference>
<protein>
    <submittedName>
        <fullName evidence="3">Ribosomal protein L14E/L6E/L27E</fullName>
    </submittedName>
</protein>
<accession>A0AB36TCR4</accession>
<name>A0AB36TCR4_ACETH</name>
<dbReference type="EMBL" id="PDBW01000001">
    <property type="protein sequence ID" value="PFH01742.1"/>
    <property type="molecule type" value="Genomic_DNA"/>
</dbReference>